<dbReference type="CDD" id="cd00814">
    <property type="entry name" value="MetRS_core"/>
    <property type="match status" value="1"/>
</dbReference>
<dbReference type="NCBIfam" id="TIGR00398">
    <property type="entry name" value="metG"/>
    <property type="match status" value="1"/>
</dbReference>
<comment type="caution">
    <text evidence="13">The sequence shown here is derived from an EMBL/GenBank/DDBJ whole genome shotgun (WGS) entry which is preliminary data.</text>
</comment>
<feature type="compositionally biased region" description="Basic and acidic residues" evidence="11">
    <location>
        <begin position="560"/>
        <end position="578"/>
    </location>
</feature>
<evidence type="ECO:0000256" key="1">
    <source>
        <dbReference type="ARBA" id="ARBA00003314"/>
    </source>
</evidence>
<dbReference type="Gene3D" id="2.170.220.10">
    <property type="match status" value="1"/>
</dbReference>
<gene>
    <name evidence="13" type="primary">metG</name>
    <name evidence="13" type="ORF">LNO68_03420</name>
</gene>
<dbReference type="InterPro" id="IPR014758">
    <property type="entry name" value="Met-tRNA_synth"/>
</dbReference>
<evidence type="ECO:0000313" key="13">
    <source>
        <dbReference type="EMBL" id="MDC4182216.1"/>
    </source>
</evidence>
<dbReference type="EC" id="6.1.1.10" evidence="2"/>
<dbReference type="SUPFAM" id="SSF47323">
    <property type="entry name" value="Anticodon-binding domain of a subclass of class I aminoacyl-tRNA synthetases"/>
    <property type="match status" value="1"/>
</dbReference>
<feature type="compositionally biased region" description="Basic and acidic residues" evidence="11">
    <location>
        <begin position="540"/>
        <end position="552"/>
    </location>
</feature>
<dbReference type="InterPro" id="IPR033911">
    <property type="entry name" value="MetRS_core"/>
</dbReference>
<feature type="region of interest" description="Disordered" evidence="11">
    <location>
        <begin position="539"/>
        <end position="578"/>
    </location>
</feature>
<evidence type="ECO:0000256" key="11">
    <source>
        <dbReference type="SAM" id="MobiDB-lite"/>
    </source>
</evidence>
<evidence type="ECO:0000256" key="8">
    <source>
        <dbReference type="ARBA" id="ARBA00023146"/>
    </source>
</evidence>
<dbReference type="PANTHER" id="PTHR43326:SF1">
    <property type="entry name" value="METHIONINE--TRNA LIGASE, MITOCHONDRIAL"/>
    <property type="match status" value="1"/>
</dbReference>
<protein>
    <recommendedName>
        <fullName evidence="3">Methionine--tRNA ligase</fullName>
        <ecNumber evidence="2">6.1.1.10</ecNumber>
    </recommendedName>
    <alternativeName>
        <fullName evidence="9">Methionyl-tRNA synthetase</fullName>
    </alternativeName>
</protein>
<feature type="domain" description="Methionyl/Leucyl tRNA synthetase" evidence="12">
    <location>
        <begin position="8"/>
        <end position="385"/>
    </location>
</feature>
<dbReference type="InterPro" id="IPR023457">
    <property type="entry name" value="Met-tRNA_synth_2"/>
</dbReference>
<evidence type="ECO:0000256" key="7">
    <source>
        <dbReference type="ARBA" id="ARBA00022917"/>
    </source>
</evidence>
<evidence type="ECO:0000313" key="14">
    <source>
        <dbReference type="Proteomes" id="UP001220940"/>
    </source>
</evidence>
<sequence length="578" mass="66695">MAKTKKCYISTPIYYASGQPHIGHAYTTILGDFLARYKKQRGYDVFFLSGTDEFGKKIETKAKSLNLSPIEMVSSFSDNFRKLFELLNIDLTRFVRTTEENHQEVVKKVFALLFKKGFIYIDQWQGLYCVDCEEGYTSSSALKKADIAEKINADLSKDPEDQLYCNVGHKISTINEPSYFIKLSEFSDFIKQSLESNNPVVFPESRNKEMLNNFINVGLKDLSITRTSVNWGIDCPLNKSHKIYVWLDALFSYLSSTGFASHDDKNYQEFWNNDDSERIHLIAKEITRFHRIYWVIFLEMLGLKQPTKMISHGWIVDENGNKMSKSLNNVIDPVELVDIFGVDQIRYFLLKEVSLSEDGKVGKRLIQETLNSDLINNFANLVNRLIPMIETRQNSIILPYKQGLEVVDNYLTELAKVPAEFERLVEQNDIRGAIKTLLSISKEYSSVIEITKPWELYKNNQTQELANVLFAGACAVRSVFVLLEPILTIKSKEVYEQMNFTPEQIKLENINNFEQLNNHKINQAKKLFQRVNLTLQIAGEKSESDQKDNNKKQKDKNKKSKSENKKEEVAQVEEVKSE</sequence>
<comment type="function">
    <text evidence="1">Is required not only for elongation of protein synthesis but also for the initiation of all mRNA translation through initiator tRNA(fMet) aminoacylation.</text>
</comment>
<evidence type="ECO:0000256" key="4">
    <source>
        <dbReference type="ARBA" id="ARBA00022598"/>
    </source>
</evidence>
<accession>A0ABT5GB58</accession>
<dbReference type="InterPro" id="IPR009080">
    <property type="entry name" value="tRNAsynth_Ia_anticodon-bd"/>
</dbReference>
<dbReference type="Proteomes" id="UP001220940">
    <property type="component" value="Unassembled WGS sequence"/>
</dbReference>
<evidence type="ECO:0000256" key="6">
    <source>
        <dbReference type="ARBA" id="ARBA00022840"/>
    </source>
</evidence>
<dbReference type="EMBL" id="JAJHZM010000014">
    <property type="protein sequence ID" value="MDC4182216.1"/>
    <property type="molecule type" value="Genomic_DNA"/>
</dbReference>
<dbReference type="Pfam" id="PF09334">
    <property type="entry name" value="tRNA-synt_1g"/>
    <property type="match status" value="1"/>
</dbReference>
<evidence type="ECO:0000259" key="12">
    <source>
        <dbReference type="Pfam" id="PF09334"/>
    </source>
</evidence>
<evidence type="ECO:0000256" key="9">
    <source>
        <dbReference type="ARBA" id="ARBA00030904"/>
    </source>
</evidence>
<evidence type="ECO:0000256" key="3">
    <source>
        <dbReference type="ARBA" id="ARBA00018753"/>
    </source>
</evidence>
<keyword evidence="4 10" id="KW-0436">Ligase</keyword>
<evidence type="ECO:0000256" key="10">
    <source>
        <dbReference type="RuleBase" id="RU363039"/>
    </source>
</evidence>
<dbReference type="InterPro" id="IPR015413">
    <property type="entry name" value="Methionyl/Leucyl_tRNA_Synth"/>
</dbReference>
<dbReference type="PANTHER" id="PTHR43326">
    <property type="entry name" value="METHIONYL-TRNA SYNTHETASE"/>
    <property type="match status" value="1"/>
</dbReference>
<keyword evidence="5 10" id="KW-0547">Nucleotide-binding</keyword>
<dbReference type="SUPFAM" id="SSF52374">
    <property type="entry name" value="Nucleotidylyl transferase"/>
    <property type="match status" value="1"/>
</dbReference>
<name>A0ABT5GB58_9MOLU</name>
<keyword evidence="8 10" id="KW-0030">Aminoacyl-tRNA synthetase</keyword>
<reference evidence="13" key="1">
    <citation type="submission" date="2021-11" db="EMBL/GenBank/DDBJ databases">
        <title>Description of Mycoplasma bradburyaesp. nov.from sea birds: a tribute to a great mycoplasmologist.</title>
        <authorList>
            <person name="Ramirez A.S."/>
            <person name="Poveda C."/>
            <person name="Suarez-Perez A."/>
            <person name="Rosales R.S."/>
            <person name="Dijkman R."/>
            <person name="Feberwee A."/>
            <person name="Spergser J."/>
            <person name="Szostak M.P."/>
            <person name="Ressel L."/>
            <person name="Calabuig P."/>
            <person name="Catania S."/>
            <person name="Gobbo F."/>
            <person name="Timofte D."/>
            <person name="Poveda J.B."/>
        </authorList>
    </citation>
    <scope>NUCLEOTIDE SEQUENCE [LARGE SCALE GENOMIC DNA]</scope>
    <source>
        <strain evidence="13">T158</strain>
    </source>
</reference>
<dbReference type="Gene3D" id="3.40.50.620">
    <property type="entry name" value="HUPs"/>
    <property type="match status" value="1"/>
</dbReference>
<dbReference type="GO" id="GO:0004825">
    <property type="term" value="F:methionine-tRNA ligase activity"/>
    <property type="evidence" value="ECO:0007669"/>
    <property type="project" value="UniProtKB-EC"/>
</dbReference>
<evidence type="ECO:0000256" key="5">
    <source>
        <dbReference type="ARBA" id="ARBA00022741"/>
    </source>
</evidence>
<keyword evidence="7 10" id="KW-0648">Protein biosynthesis</keyword>
<dbReference type="Gene3D" id="1.10.730.10">
    <property type="entry name" value="Isoleucyl-tRNA Synthetase, Domain 1"/>
    <property type="match status" value="1"/>
</dbReference>
<dbReference type="PRINTS" id="PR01041">
    <property type="entry name" value="TRNASYNTHMET"/>
</dbReference>
<comment type="similarity">
    <text evidence="10">Belongs to the class-I aminoacyl-tRNA synthetase family.</text>
</comment>
<dbReference type="RefSeq" id="WP_255034567.1">
    <property type="nucleotide sequence ID" value="NZ_CP101414.1"/>
</dbReference>
<proteinExistence type="inferred from homology"/>
<evidence type="ECO:0000256" key="2">
    <source>
        <dbReference type="ARBA" id="ARBA00012838"/>
    </source>
</evidence>
<dbReference type="InterPro" id="IPR014729">
    <property type="entry name" value="Rossmann-like_a/b/a_fold"/>
</dbReference>
<keyword evidence="14" id="KW-1185">Reference proteome</keyword>
<keyword evidence="6 10" id="KW-0067">ATP-binding</keyword>
<organism evidence="13 14">
    <name type="scientific">Mycoplasma bradburyae</name>
    <dbReference type="NCBI Taxonomy" id="2963128"/>
    <lineage>
        <taxon>Bacteria</taxon>
        <taxon>Bacillati</taxon>
        <taxon>Mycoplasmatota</taxon>
        <taxon>Mollicutes</taxon>
        <taxon>Mycoplasmataceae</taxon>
        <taxon>Mycoplasma</taxon>
    </lineage>
</organism>